<evidence type="ECO:0000313" key="1">
    <source>
        <dbReference type="EMBL" id="GGY61005.1"/>
    </source>
</evidence>
<accession>A0ABQ3AMU4</accession>
<protein>
    <recommendedName>
        <fullName evidence="3">DUF72 domain-containing protein</fullName>
    </recommendedName>
</protein>
<dbReference type="InterPro" id="IPR002763">
    <property type="entry name" value="DUF72"/>
</dbReference>
<dbReference type="Pfam" id="PF01904">
    <property type="entry name" value="DUF72"/>
    <property type="match status" value="1"/>
</dbReference>
<keyword evidence="2" id="KW-1185">Reference proteome</keyword>
<dbReference type="EMBL" id="BMYZ01000001">
    <property type="protein sequence ID" value="GGY61005.1"/>
    <property type="molecule type" value="Genomic_DNA"/>
</dbReference>
<evidence type="ECO:0000313" key="2">
    <source>
        <dbReference type="Proteomes" id="UP000619761"/>
    </source>
</evidence>
<sequence length="321" mass="37677">MSEIRVGISGWRYVPWRGSFYPEKLIQKRELYYASRTVNSIEINGSFYAFQTPKSYTSWYSETPDNFVFSIKGPRLITHLKRLRDIETPLADFFASGLLDLDEKLGPILWQFPPTFKFNKTQFRNFLTLLPRTTHEAIAYAQNSTAEKKYSTIKNIISRPLRYSIEIRNESFRSPEFIELLREFDVALVCADTAGRWPQMEDITSDFIYMRLHGDTELYNSGYSAKALDYWYERIKIWSEGGEPEDAKLTAKQTARRHKPRDVFCYFDNTDKLWAPYDARKILEKFDLAKDLEEAPGELSDTIKKLLSRKKNPDQNLPDLF</sequence>
<comment type="caution">
    <text evidence="1">The sequence shown here is derived from an EMBL/GenBank/DDBJ whole genome shotgun (WGS) entry which is preliminary data.</text>
</comment>
<organism evidence="1 2">
    <name type="scientific">Cellvibrio zantedeschiae</name>
    <dbReference type="NCBI Taxonomy" id="1237077"/>
    <lineage>
        <taxon>Bacteria</taxon>
        <taxon>Pseudomonadati</taxon>
        <taxon>Pseudomonadota</taxon>
        <taxon>Gammaproteobacteria</taxon>
        <taxon>Cellvibrionales</taxon>
        <taxon>Cellvibrionaceae</taxon>
        <taxon>Cellvibrio</taxon>
    </lineage>
</organism>
<dbReference type="Gene3D" id="3.20.20.410">
    <property type="entry name" value="Protein of unknown function UPF0759"/>
    <property type="match status" value="1"/>
</dbReference>
<dbReference type="PANTHER" id="PTHR30348">
    <property type="entry name" value="UNCHARACTERIZED PROTEIN YECE"/>
    <property type="match status" value="1"/>
</dbReference>
<gene>
    <name evidence="1" type="ORF">GCM10011613_00420</name>
</gene>
<proteinExistence type="predicted"/>
<dbReference type="Proteomes" id="UP000619761">
    <property type="component" value="Unassembled WGS sequence"/>
</dbReference>
<name>A0ABQ3AMU4_9GAMM</name>
<reference evidence="2" key="1">
    <citation type="journal article" date="2019" name="Int. J. Syst. Evol. Microbiol.">
        <title>The Global Catalogue of Microorganisms (GCM) 10K type strain sequencing project: providing services to taxonomists for standard genome sequencing and annotation.</title>
        <authorList>
            <consortium name="The Broad Institute Genomics Platform"/>
            <consortium name="The Broad Institute Genome Sequencing Center for Infectious Disease"/>
            <person name="Wu L."/>
            <person name="Ma J."/>
        </authorList>
    </citation>
    <scope>NUCLEOTIDE SEQUENCE [LARGE SCALE GENOMIC DNA]</scope>
    <source>
        <strain evidence="2">KCTC 32239</strain>
    </source>
</reference>
<dbReference type="PANTHER" id="PTHR30348:SF4">
    <property type="entry name" value="DUF72 DOMAIN-CONTAINING PROTEIN"/>
    <property type="match status" value="1"/>
</dbReference>
<dbReference type="RefSeq" id="WP_189414927.1">
    <property type="nucleotide sequence ID" value="NZ_BMYZ01000001.1"/>
</dbReference>
<dbReference type="SUPFAM" id="SSF117396">
    <property type="entry name" value="TM1631-like"/>
    <property type="match status" value="1"/>
</dbReference>
<evidence type="ECO:0008006" key="3">
    <source>
        <dbReference type="Google" id="ProtNLM"/>
    </source>
</evidence>
<dbReference type="InterPro" id="IPR036520">
    <property type="entry name" value="UPF0759_sf"/>
</dbReference>